<sequence length="567" mass="64314">MALLTGTIVSKALWKEADQDKERLFELMQQAHRKFHRTSESEMAKEMAKLRNSNWQQVMAEIEKTAVQWKSSPDKQSKVMVFIDKVGQHSDALQSWLELLPGGDYGSSISGAFKLLIGAASHYGKAEETVIQALSDIPCIMEGARRYVERYRQMRGQFLEQRTFELFRAILKLLCHIMQFFIDRKSKRFLGSLVKQDSYKEDLREALEEVQKRAQAVNEEAVHAQGEMVLNINEHTEEMVKMLRIFHQNFELLKTSPYFSQGTSYPQEPLQIKASPYDLANVDYSVVDIQRSVSPAFPAQKETRKVKMDQLLQDVHFDANELPRDIFVLSKLVPSLGTSDRARAAALISHPLFKQFLVEVQHSTGLLVNGNNNAVSANGVSPLSIVAVELARRPLPEDLPIFSLQYFCTEHHSPPIVDPTAVRHASSTSMMASLIGQLATQLSTKGITHIPDYKRDKIQNREPKSLCKMFRKLLQRTPPRSVVFCIIDEISWYETSLLLQNTQIVMKNLVELSEGRGDHGQNLKLLVTSQHRAREVSRLFPPANIVNLPESIETDDSADWTINSLAG</sequence>
<dbReference type="Proteomes" id="UP000813444">
    <property type="component" value="Unassembled WGS sequence"/>
</dbReference>
<keyword evidence="4" id="KW-1185">Reference proteome</keyword>
<dbReference type="AlphaFoldDB" id="A0A8K0WNX5"/>
<dbReference type="InterPro" id="IPR056125">
    <property type="entry name" value="DUF7708"/>
</dbReference>
<evidence type="ECO:0000313" key="3">
    <source>
        <dbReference type="EMBL" id="KAH7312721.1"/>
    </source>
</evidence>
<feature type="domain" description="DUF7708" evidence="2">
    <location>
        <begin position="104"/>
        <end position="225"/>
    </location>
</feature>
<organism evidence="3 4">
    <name type="scientific">Stachybotrys elegans</name>
    <dbReference type="NCBI Taxonomy" id="80388"/>
    <lineage>
        <taxon>Eukaryota</taxon>
        <taxon>Fungi</taxon>
        <taxon>Dikarya</taxon>
        <taxon>Ascomycota</taxon>
        <taxon>Pezizomycotina</taxon>
        <taxon>Sordariomycetes</taxon>
        <taxon>Hypocreomycetidae</taxon>
        <taxon>Hypocreales</taxon>
        <taxon>Stachybotryaceae</taxon>
        <taxon>Stachybotrys</taxon>
    </lineage>
</organism>
<gene>
    <name evidence="3" type="ORF">B0I35DRAFT_437582</name>
</gene>
<proteinExistence type="predicted"/>
<dbReference type="PANTHER" id="PTHR40619">
    <property type="entry name" value="FUNGAL STAND N-TERMINAL GOODBYE DOMAIN-CONTAINING PROTEIN"/>
    <property type="match status" value="1"/>
</dbReference>
<dbReference type="Pfam" id="PF24809">
    <property type="entry name" value="DUF7708"/>
    <property type="match status" value="1"/>
</dbReference>
<name>A0A8K0WNX5_9HYPO</name>
<accession>A0A8K0WNX5</accession>
<reference evidence="3" key="1">
    <citation type="journal article" date="2021" name="Nat. Commun.">
        <title>Genetic determinants of endophytism in the Arabidopsis root mycobiome.</title>
        <authorList>
            <person name="Mesny F."/>
            <person name="Miyauchi S."/>
            <person name="Thiergart T."/>
            <person name="Pickel B."/>
            <person name="Atanasova L."/>
            <person name="Karlsson M."/>
            <person name="Huettel B."/>
            <person name="Barry K.W."/>
            <person name="Haridas S."/>
            <person name="Chen C."/>
            <person name="Bauer D."/>
            <person name="Andreopoulos W."/>
            <person name="Pangilinan J."/>
            <person name="LaButti K."/>
            <person name="Riley R."/>
            <person name="Lipzen A."/>
            <person name="Clum A."/>
            <person name="Drula E."/>
            <person name="Henrissat B."/>
            <person name="Kohler A."/>
            <person name="Grigoriev I.V."/>
            <person name="Martin F.M."/>
            <person name="Hacquard S."/>
        </authorList>
    </citation>
    <scope>NUCLEOTIDE SEQUENCE</scope>
    <source>
        <strain evidence="3">MPI-CAGE-CH-0235</strain>
    </source>
</reference>
<dbReference type="EMBL" id="JAGPNK010000010">
    <property type="protein sequence ID" value="KAH7312721.1"/>
    <property type="molecule type" value="Genomic_DNA"/>
</dbReference>
<keyword evidence="1" id="KW-0175">Coiled coil</keyword>
<protein>
    <recommendedName>
        <fullName evidence="2">DUF7708 domain-containing protein</fullName>
    </recommendedName>
</protein>
<dbReference type="PANTHER" id="PTHR40619:SF3">
    <property type="entry name" value="FUNGAL STAND N-TERMINAL GOODBYE DOMAIN-CONTAINING PROTEIN"/>
    <property type="match status" value="1"/>
</dbReference>
<comment type="caution">
    <text evidence="3">The sequence shown here is derived from an EMBL/GenBank/DDBJ whole genome shotgun (WGS) entry which is preliminary data.</text>
</comment>
<feature type="coiled-coil region" evidence="1">
    <location>
        <begin position="200"/>
        <end position="227"/>
    </location>
</feature>
<dbReference type="OrthoDB" id="5419927at2759"/>
<evidence type="ECO:0000259" key="2">
    <source>
        <dbReference type="Pfam" id="PF24809"/>
    </source>
</evidence>
<evidence type="ECO:0000256" key="1">
    <source>
        <dbReference type="SAM" id="Coils"/>
    </source>
</evidence>
<evidence type="ECO:0000313" key="4">
    <source>
        <dbReference type="Proteomes" id="UP000813444"/>
    </source>
</evidence>